<name>A0A1Y0IHM5_9GAMM</name>
<keyword evidence="1" id="KW-0472">Membrane</keyword>
<dbReference type="AlphaFoldDB" id="A0A1Y0IHM5"/>
<dbReference type="EMBL" id="CP021425">
    <property type="protein sequence ID" value="ARU59356.1"/>
    <property type="molecule type" value="Genomic_DNA"/>
</dbReference>
<dbReference type="Proteomes" id="UP000196027">
    <property type="component" value="Chromosome"/>
</dbReference>
<evidence type="ECO:0000256" key="1">
    <source>
        <dbReference type="SAM" id="Phobius"/>
    </source>
</evidence>
<proteinExistence type="predicted"/>
<sequence>MELPLPVLRDGEQVIVRLVGFELFVAITGLLIYAIGLLIYAINGYRGARRSMLSLTIIVIMGLIVFASAVALHLK</sequence>
<evidence type="ECO:0000313" key="2">
    <source>
        <dbReference type="EMBL" id="ARU59356.1"/>
    </source>
</evidence>
<protein>
    <submittedName>
        <fullName evidence="2">Uncharacterized protein</fullName>
    </submittedName>
</protein>
<gene>
    <name evidence="2" type="ORF">OLMES_5376</name>
</gene>
<feature type="transmembrane region" description="Helical" evidence="1">
    <location>
        <begin position="20"/>
        <end position="41"/>
    </location>
</feature>
<dbReference type="KEGG" id="ome:OLMES_5376"/>
<feature type="transmembrane region" description="Helical" evidence="1">
    <location>
        <begin position="53"/>
        <end position="74"/>
    </location>
</feature>
<reference evidence="2 3" key="1">
    <citation type="submission" date="2017-05" db="EMBL/GenBank/DDBJ databases">
        <title>Genomic insights into alkan degradation activity of Oleiphilus messinensis.</title>
        <authorList>
            <person name="Kozyavkin S.A."/>
            <person name="Slesarev A.I."/>
            <person name="Golyshin P.N."/>
            <person name="Korzhenkov A."/>
            <person name="Golyshina O.N."/>
            <person name="Toshchakov S.V."/>
        </authorList>
    </citation>
    <scope>NUCLEOTIDE SEQUENCE [LARGE SCALE GENOMIC DNA]</scope>
    <source>
        <strain evidence="2 3">ME102</strain>
    </source>
</reference>
<organism evidence="2 3">
    <name type="scientific">Oleiphilus messinensis</name>
    <dbReference type="NCBI Taxonomy" id="141451"/>
    <lineage>
        <taxon>Bacteria</taxon>
        <taxon>Pseudomonadati</taxon>
        <taxon>Pseudomonadota</taxon>
        <taxon>Gammaproteobacteria</taxon>
        <taxon>Oceanospirillales</taxon>
        <taxon>Oleiphilaceae</taxon>
        <taxon>Oleiphilus</taxon>
    </lineage>
</organism>
<evidence type="ECO:0000313" key="3">
    <source>
        <dbReference type="Proteomes" id="UP000196027"/>
    </source>
</evidence>
<keyword evidence="1" id="KW-0812">Transmembrane</keyword>
<keyword evidence="3" id="KW-1185">Reference proteome</keyword>
<keyword evidence="1" id="KW-1133">Transmembrane helix</keyword>
<accession>A0A1Y0IHM5</accession>